<dbReference type="SUPFAM" id="SSF56112">
    <property type="entry name" value="Protein kinase-like (PK-like)"/>
    <property type="match status" value="1"/>
</dbReference>
<evidence type="ECO:0000313" key="2">
    <source>
        <dbReference type="EMBL" id="AFZ66269.1"/>
    </source>
</evidence>
<protein>
    <submittedName>
        <fullName evidence="2">Phosphotransferase family protein</fullName>
    </submittedName>
</protein>
<keyword evidence="2" id="KW-0808">Transferase</keyword>
<dbReference type="Gene3D" id="3.90.1200.10">
    <property type="match status" value="1"/>
</dbReference>
<dbReference type="KEGG" id="dpd:Deipe_0686"/>
<proteinExistence type="predicted"/>
<dbReference type="InterPro" id="IPR011009">
    <property type="entry name" value="Kinase-like_dom_sf"/>
</dbReference>
<dbReference type="PATRIC" id="fig|937777.3.peg.692"/>
<evidence type="ECO:0000259" key="1">
    <source>
        <dbReference type="Pfam" id="PF01636"/>
    </source>
</evidence>
<dbReference type="STRING" id="937777.Deipe_0686"/>
<sequence length="376" mass="42585">MDTLEGAANGSIDEAVLTTLVRQTLNSDTAEITEWTVRTIYGGAGGGSIYRYVGQAQDRGTTHPWSLIQKIVRASPDCTDPLTPRYWEREPLAYQSELFARLPAGLAAPRCYHIETAGHEYRLWLEDIQESTSEWTLEHYGRVARELGRFNAAYLTSPPVPSWPWMSRSFLRHWIELCATTAREVRQFPDHPHVQLLGQPNAINRLLALWDDREVFLGALERLPQTLCHLDVFRRNLLRRMTNGQEQTVLLDWAFTGTGALGEEIAPLVTGTVMFFGLEADKLRKLDAVVFEEYLAGLHEAGWRGDPQEVRFAYAATSALRYTFPPVSVLDEQFIPVVESIFGRPFAEVTAHHAETRSFLAERADEARALMDKLKL</sequence>
<dbReference type="Pfam" id="PF01636">
    <property type="entry name" value="APH"/>
    <property type="match status" value="1"/>
</dbReference>
<accession>K9ZYJ0</accession>
<reference evidence="3" key="1">
    <citation type="submission" date="2012-03" db="EMBL/GenBank/DDBJ databases">
        <title>Complete sequence of chromosome of Deinococcus peraridilitoris DSM 19664.</title>
        <authorList>
            <person name="Lucas S."/>
            <person name="Copeland A."/>
            <person name="Lapidus A."/>
            <person name="Glavina del Rio T."/>
            <person name="Dalin E."/>
            <person name="Tice H."/>
            <person name="Bruce D."/>
            <person name="Goodwin L."/>
            <person name="Pitluck S."/>
            <person name="Peters L."/>
            <person name="Mikhailova N."/>
            <person name="Lu M."/>
            <person name="Kyrpides N."/>
            <person name="Mavromatis K."/>
            <person name="Ivanova N."/>
            <person name="Brettin T."/>
            <person name="Detter J.C."/>
            <person name="Han C."/>
            <person name="Larimer F."/>
            <person name="Land M."/>
            <person name="Hauser L."/>
            <person name="Markowitz V."/>
            <person name="Cheng J.-F."/>
            <person name="Hugenholtz P."/>
            <person name="Woyke T."/>
            <person name="Wu D."/>
            <person name="Pukall R."/>
            <person name="Steenblock K."/>
            <person name="Brambilla E."/>
            <person name="Klenk H.-P."/>
            <person name="Eisen J.A."/>
        </authorList>
    </citation>
    <scope>NUCLEOTIDE SEQUENCE [LARGE SCALE GENOMIC DNA]</scope>
    <source>
        <strain evidence="3">DSM 19664 / LMG 22246 / CIP 109416 / KR-200</strain>
    </source>
</reference>
<feature type="domain" description="Aminoglycoside phosphotransferase" evidence="1">
    <location>
        <begin position="103"/>
        <end position="274"/>
    </location>
</feature>
<organism evidence="2 3">
    <name type="scientific">Deinococcus peraridilitoris (strain DSM 19664 / LMG 22246 / CIP 109416 / KR-200)</name>
    <dbReference type="NCBI Taxonomy" id="937777"/>
    <lineage>
        <taxon>Bacteria</taxon>
        <taxon>Thermotogati</taxon>
        <taxon>Deinococcota</taxon>
        <taxon>Deinococci</taxon>
        <taxon>Deinococcales</taxon>
        <taxon>Deinococcaceae</taxon>
        <taxon>Deinococcus</taxon>
    </lineage>
</organism>
<evidence type="ECO:0000313" key="3">
    <source>
        <dbReference type="Proteomes" id="UP000010467"/>
    </source>
</evidence>
<dbReference type="AlphaFoldDB" id="K9ZYJ0"/>
<dbReference type="OrthoDB" id="3816435at2"/>
<gene>
    <name evidence="2" type="ordered locus">Deipe_0686</name>
</gene>
<dbReference type="HOGENOM" id="CLU_065747_0_0_0"/>
<dbReference type="EMBL" id="CP003382">
    <property type="protein sequence ID" value="AFZ66269.1"/>
    <property type="molecule type" value="Genomic_DNA"/>
</dbReference>
<name>K9ZYJ0_DEIPD</name>
<dbReference type="Proteomes" id="UP000010467">
    <property type="component" value="Chromosome"/>
</dbReference>
<keyword evidence="3" id="KW-1185">Reference proteome</keyword>
<dbReference type="InterPro" id="IPR002575">
    <property type="entry name" value="Aminoglycoside_PTrfase"/>
</dbReference>
<dbReference type="GO" id="GO:0016740">
    <property type="term" value="F:transferase activity"/>
    <property type="evidence" value="ECO:0007669"/>
    <property type="project" value="UniProtKB-KW"/>
</dbReference>
<dbReference type="eggNOG" id="COG3178">
    <property type="taxonomic scope" value="Bacteria"/>
</dbReference>